<feature type="domain" description="Xylulose 5-phosphate/Fructose 6-phosphate phosphoketolase C-terminal" evidence="3">
    <location>
        <begin position="2"/>
        <end position="132"/>
    </location>
</feature>
<dbReference type="Pfam" id="PF09363">
    <property type="entry name" value="XFP_C"/>
    <property type="match status" value="1"/>
</dbReference>
<accession>A0ABV7YCQ1</accession>
<dbReference type="Gene3D" id="3.40.50.920">
    <property type="match status" value="1"/>
</dbReference>
<dbReference type="RefSeq" id="WP_275577074.1">
    <property type="nucleotide sequence ID" value="NZ_JAFBCM010000001.1"/>
</dbReference>
<proteinExistence type="inferred from homology"/>
<comment type="caution">
    <text evidence="4">The sequence shown here is derived from an EMBL/GenBank/DDBJ whole genome shotgun (WGS) entry which is preliminary data.</text>
</comment>
<reference evidence="5" key="1">
    <citation type="journal article" date="2019" name="Int. J. Syst. Evol. Microbiol.">
        <title>The Global Catalogue of Microorganisms (GCM) 10K type strain sequencing project: providing services to taxonomists for standard genome sequencing and annotation.</title>
        <authorList>
            <consortium name="The Broad Institute Genomics Platform"/>
            <consortium name="The Broad Institute Genome Sequencing Center for Infectious Disease"/>
            <person name="Wu L."/>
            <person name="Ma J."/>
        </authorList>
    </citation>
    <scope>NUCLEOTIDE SEQUENCE [LARGE SCALE GENOMIC DNA]</scope>
    <source>
        <strain evidence="5">CGMCC 4.7241</strain>
    </source>
</reference>
<gene>
    <name evidence="4" type="ORF">ACFOUW_13450</name>
</gene>
<keyword evidence="5" id="KW-1185">Reference proteome</keyword>
<name>A0ABV7YCQ1_9ACTN</name>
<sequence>MAEEGFRRCFGDDTEVVFDFHGYPAAIHQLLHGRPRPDRFHVRGYIEEGTTTTPFDLLIANQVTRYHLAAEALRRLPDRVRHSIGRTVNTDHTDAGADIDALADDYERRIMASREEILRTGTDPETIREWRWTG</sequence>
<dbReference type="PANTHER" id="PTHR31273">
    <property type="entry name" value="PHOSPHOKETOLASE-RELATED"/>
    <property type="match status" value="1"/>
</dbReference>
<protein>
    <recommendedName>
        <fullName evidence="3">Xylulose 5-phosphate/Fructose 6-phosphate phosphoketolase C-terminal domain-containing protein</fullName>
    </recommendedName>
</protein>
<dbReference type="Proteomes" id="UP001595699">
    <property type="component" value="Unassembled WGS sequence"/>
</dbReference>
<dbReference type="EMBL" id="JBHRZH010000010">
    <property type="protein sequence ID" value="MFC3761844.1"/>
    <property type="molecule type" value="Genomic_DNA"/>
</dbReference>
<comment type="similarity">
    <text evidence="1">Belongs to the XFP family.</text>
</comment>
<dbReference type="InterPro" id="IPR018969">
    <property type="entry name" value="Xul5P/Fru6P_PKetolase_C"/>
</dbReference>
<evidence type="ECO:0000256" key="2">
    <source>
        <dbReference type="ARBA" id="ARBA00023239"/>
    </source>
</evidence>
<organism evidence="4 5">
    <name type="scientific">Tenggerimyces flavus</name>
    <dbReference type="NCBI Taxonomy" id="1708749"/>
    <lineage>
        <taxon>Bacteria</taxon>
        <taxon>Bacillati</taxon>
        <taxon>Actinomycetota</taxon>
        <taxon>Actinomycetes</taxon>
        <taxon>Propionibacteriales</taxon>
        <taxon>Nocardioidaceae</taxon>
        <taxon>Tenggerimyces</taxon>
    </lineage>
</organism>
<dbReference type="InterPro" id="IPR005593">
    <property type="entry name" value="Xul5P/Fru6P_PKetolase"/>
</dbReference>
<evidence type="ECO:0000313" key="4">
    <source>
        <dbReference type="EMBL" id="MFC3761844.1"/>
    </source>
</evidence>
<evidence type="ECO:0000256" key="1">
    <source>
        <dbReference type="ARBA" id="ARBA00005623"/>
    </source>
</evidence>
<dbReference type="PANTHER" id="PTHR31273:SF1">
    <property type="entry name" value="PHOSPHOKETOLASE-RELATED"/>
    <property type="match status" value="1"/>
</dbReference>
<evidence type="ECO:0000259" key="3">
    <source>
        <dbReference type="Pfam" id="PF09363"/>
    </source>
</evidence>
<keyword evidence="2" id="KW-0456">Lyase</keyword>
<evidence type="ECO:0000313" key="5">
    <source>
        <dbReference type="Proteomes" id="UP001595699"/>
    </source>
</evidence>
<dbReference type="InterPro" id="IPR009014">
    <property type="entry name" value="Transketo_C/PFOR_II"/>
</dbReference>